<keyword evidence="1" id="KW-1133">Transmembrane helix</keyword>
<protein>
    <submittedName>
        <fullName evidence="2">Uncharacterized protein</fullName>
    </submittedName>
</protein>
<evidence type="ECO:0000313" key="2">
    <source>
        <dbReference type="EMBL" id="NMU30590.1"/>
    </source>
</evidence>
<gene>
    <name evidence="2" type="ORF">HKB21_33820</name>
</gene>
<dbReference type="AlphaFoldDB" id="A0A7Y0X9W8"/>
<evidence type="ECO:0000256" key="1">
    <source>
        <dbReference type="SAM" id="Phobius"/>
    </source>
</evidence>
<feature type="transmembrane region" description="Helical" evidence="1">
    <location>
        <begin position="137"/>
        <end position="158"/>
    </location>
</feature>
<dbReference type="Proteomes" id="UP000555836">
    <property type="component" value="Unassembled WGS sequence"/>
</dbReference>
<feature type="transmembrane region" description="Helical" evidence="1">
    <location>
        <begin position="164"/>
        <end position="183"/>
    </location>
</feature>
<proteinExistence type="predicted"/>
<comment type="caution">
    <text evidence="2">The sequence shown here is derived from an EMBL/GenBank/DDBJ whole genome shotgun (WGS) entry which is preliminary data.</text>
</comment>
<keyword evidence="1" id="KW-0812">Transmembrane</keyword>
<reference evidence="2 3" key="1">
    <citation type="submission" date="2020-04" db="EMBL/GenBank/DDBJ databases">
        <title>Whole-genome sequencing of Vibrio spp. from China reveals different genetic environments of blaCTX-M-14 among diverse lineages.</title>
        <authorList>
            <person name="Zheng Z."/>
            <person name="Ye L."/>
            <person name="Chen S."/>
        </authorList>
    </citation>
    <scope>NUCLEOTIDE SEQUENCE [LARGE SCALE GENOMIC DNA]</scope>
    <source>
        <strain evidence="2 3">Vb0574</strain>
    </source>
</reference>
<keyword evidence="1" id="KW-0472">Membrane</keyword>
<organism evidence="2 3">
    <name type="scientific">Vibrio parahaemolyticus</name>
    <dbReference type="NCBI Taxonomy" id="670"/>
    <lineage>
        <taxon>Bacteria</taxon>
        <taxon>Pseudomonadati</taxon>
        <taxon>Pseudomonadota</taxon>
        <taxon>Gammaproteobacteria</taxon>
        <taxon>Vibrionales</taxon>
        <taxon>Vibrionaceae</taxon>
        <taxon>Vibrio</taxon>
    </lineage>
</organism>
<name>A0A7Y0X9W8_VIBPH</name>
<dbReference type="EMBL" id="JABCLD010002583">
    <property type="protein sequence ID" value="NMU30590.1"/>
    <property type="molecule type" value="Genomic_DNA"/>
</dbReference>
<accession>A0A7Y0X9W8</accession>
<feature type="transmembrane region" description="Helical" evidence="1">
    <location>
        <begin position="25"/>
        <end position="42"/>
    </location>
</feature>
<dbReference type="RefSeq" id="WP_139126387.1">
    <property type="nucleotide sequence ID" value="NZ_CP009982.1"/>
</dbReference>
<sequence>MEIGEMENIFSKWLALLSENLGQESTWVIFVILTLFLLLLMYERFNISIATSSSNKFKKYELFLQVFDSDLSVKNPIVIEQGFANYFGFALSFEEIQHCCNLNRPTEFINDLKRCKSSISYEDGKYEKPKFHKLKKYLSNAFYWSFSLLLTLCFYYFLESQQTAWLVPIAIFFVLAGYSLKFVSASYASERIAGNKYTIRQSGNRILLCKPYS</sequence>
<evidence type="ECO:0000313" key="3">
    <source>
        <dbReference type="Proteomes" id="UP000555836"/>
    </source>
</evidence>